<dbReference type="AlphaFoldDB" id="A0A5J5DU51"/>
<evidence type="ECO:0000313" key="5">
    <source>
        <dbReference type="EMBL" id="KAA8822965.1"/>
    </source>
</evidence>
<feature type="chain" id="PRO_5039143716" evidence="2">
    <location>
        <begin position="24"/>
        <end position="445"/>
    </location>
</feature>
<evidence type="ECO:0000313" key="6">
    <source>
        <dbReference type="Proteomes" id="UP000345527"/>
    </source>
</evidence>
<keyword evidence="5" id="KW-0808">Transferase</keyword>
<evidence type="ECO:0000313" key="7">
    <source>
        <dbReference type="Proteomes" id="UP000374630"/>
    </source>
</evidence>
<sequence length="445" mass="47444">MTFSSNYTLAALASAAAPGLAVAGVRDGNEVSSSDAALGIRCAVIQDTAGRLYDVVAAEGDKAKRRIRNRVATARTLARAKDPAGLSFAVERVYKYVTGEGDDNPTDGAALIIMQHREGYAKPMELLTLDECSSIGTAIGAIHRMRGTFLVDEAYPAYTTRQIHDQLVAWIERLKHAGHVPAEITSSWARVIATEGLWSFVTCPVHGGFDDGDVLFDGTGVSAIYNWQSMQVNDPARDLAWIFGKLDEPHRNAVMAAYGRMMGSKLDDLIMLRANLWLQMEQVGDFISAIDRADNQKIIQFKAQVEHLAHQLIMMGASATGETTAVAKSDPEHPSTITVGTLLGETGVGDPHRRPVPADSEVRPRVPRVPTMPDVPVANVFNDPTEVVGAATEAATEVLPAQSFTADHTGITGKVTKVSAKVAGGHEASGRPGTGEHPKTSGGNA</sequence>
<dbReference type="InterPro" id="IPR002575">
    <property type="entry name" value="Aminoglycoside_PTrfase"/>
</dbReference>
<proteinExistence type="predicted"/>
<dbReference type="Proteomes" id="UP000345527">
    <property type="component" value="Unassembled WGS sequence"/>
</dbReference>
<dbReference type="EMBL" id="RZNZ01000013">
    <property type="protein sequence ID" value="KAA8818831.1"/>
    <property type="molecule type" value="Genomic_DNA"/>
</dbReference>
<accession>A0A5J5DU51</accession>
<dbReference type="Proteomes" id="UP000374630">
    <property type="component" value="Unassembled WGS sequence"/>
</dbReference>
<dbReference type="OrthoDB" id="3239865at2"/>
<keyword evidence="2" id="KW-0732">Signal</keyword>
<feature type="region of interest" description="Disordered" evidence="1">
    <location>
        <begin position="423"/>
        <end position="445"/>
    </location>
</feature>
<comment type="caution">
    <text evidence="5">The sequence shown here is derived from an EMBL/GenBank/DDBJ whole genome shotgun (WGS) entry which is preliminary data.</text>
</comment>
<feature type="region of interest" description="Disordered" evidence="1">
    <location>
        <begin position="344"/>
        <end position="370"/>
    </location>
</feature>
<dbReference type="Gene3D" id="3.90.1200.10">
    <property type="match status" value="1"/>
</dbReference>
<gene>
    <name evidence="5" type="ORF">EM848_07245</name>
    <name evidence="4" type="ORF">EMO90_09185</name>
</gene>
<dbReference type="InterPro" id="IPR011009">
    <property type="entry name" value="Kinase-like_dom_sf"/>
</dbReference>
<feature type="domain" description="Aminoglycoside phosphotransferase" evidence="3">
    <location>
        <begin position="113"/>
        <end position="261"/>
    </location>
</feature>
<evidence type="ECO:0000256" key="2">
    <source>
        <dbReference type="SAM" id="SignalP"/>
    </source>
</evidence>
<dbReference type="GO" id="GO:0016740">
    <property type="term" value="F:transferase activity"/>
    <property type="evidence" value="ECO:0007669"/>
    <property type="project" value="UniProtKB-KW"/>
</dbReference>
<dbReference type="SUPFAM" id="SSF56112">
    <property type="entry name" value="Protein kinase-like (PK-like)"/>
    <property type="match status" value="1"/>
</dbReference>
<dbReference type="EMBL" id="RZOA01000013">
    <property type="protein sequence ID" value="KAA8822965.1"/>
    <property type="molecule type" value="Genomic_DNA"/>
</dbReference>
<evidence type="ECO:0000259" key="3">
    <source>
        <dbReference type="Pfam" id="PF01636"/>
    </source>
</evidence>
<name>A0A5J5DU51_9BIFI</name>
<reference evidence="6 7" key="1">
    <citation type="journal article" date="2019" name="Syst. Appl. Microbiol.">
        <title>Characterization of Bifidobacterium species in feaces of the Egyptian fruit bat: Description of B. vespertilionis sp. nov. and B. rousetti sp. nov.</title>
        <authorList>
            <person name="Modesto M."/>
            <person name="Satti M."/>
            <person name="Watanabe K."/>
            <person name="Puglisi E."/>
            <person name="Morelli L."/>
            <person name="Huang C.-H."/>
            <person name="Liou J.-S."/>
            <person name="Miyashita M."/>
            <person name="Tamura T."/>
            <person name="Saito S."/>
            <person name="Mori K."/>
            <person name="Huang L."/>
            <person name="Sciavilla P."/>
            <person name="Sandri C."/>
            <person name="Spiezio C."/>
            <person name="Vitali F."/>
            <person name="Cavalieri D."/>
            <person name="Perpetuini G."/>
            <person name="Tofalo R."/>
            <person name="Bonetti A."/>
            <person name="Arita M."/>
            <person name="Mattarelli P."/>
        </authorList>
    </citation>
    <scope>NUCLEOTIDE SEQUENCE [LARGE SCALE GENOMIC DNA]</scope>
    <source>
        <strain evidence="4 7">RST16</strain>
        <strain evidence="5 6">RST8</strain>
    </source>
</reference>
<protein>
    <submittedName>
        <fullName evidence="5">Aminoglycoside phosphotransferase</fullName>
    </submittedName>
</protein>
<dbReference type="RefSeq" id="WP_150354272.1">
    <property type="nucleotide sequence ID" value="NZ_RZNZ01000013.1"/>
</dbReference>
<feature type="signal peptide" evidence="2">
    <location>
        <begin position="1"/>
        <end position="23"/>
    </location>
</feature>
<organism evidence="5 6">
    <name type="scientific">Bifidobacterium vespertilionis</name>
    <dbReference type="NCBI Taxonomy" id="2562524"/>
    <lineage>
        <taxon>Bacteria</taxon>
        <taxon>Bacillati</taxon>
        <taxon>Actinomycetota</taxon>
        <taxon>Actinomycetes</taxon>
        <taxon>Bifidobacteriales</taxon>
        <taxon>Bifidobacteriaceae</taxon>
        <taxon>Bifidobacterium</taxon>
    </lineage>
</organism>
<dbReference type="Pfam" id="PF01636">
    <property type="entry name" value="APH"/>
    <property type="match status" value="1"/>
</dbReference>
<keyword evidence="7" id="KW-1185">Reference proteome</keyword>
<evidence type="ECO:0000256" key="1">
    <source>
        <dbReference type="SAM" id="MobiDB-lite"/>
    </source>
</evidence>
<evidence type="ECO:0000313" key="4">
    <source>
        <dbReference type="EMBL" id="KAA8818831.1"/>
    </source>
</evidence>